<feature type="domain" description="F-box" evidence="1">
    <location>
        <begin position="1"/>
        <end position="38"/>
    </location>
</feature>
<name>A0A087SXW4_STEMI</name>
<dbReference type="AlphaFoldDB" id="A0A087SXW4"/>
<evidence type="ECO:0000313" key="3">
    <source>
        <dbReference type="Proteomes" id="UP000054359"/>
    </source>
</evidence>
<dbReference type="CDD" id="cd09917">
    <property type="entry name" value="F-box_SF"/>
    <property type="match status" value="1"/>
</dbReference>
<organism evidence="2 3">
    <name type="scientific">Stegodyphus mimosarum</name>
    <name type="common">African social velvet spider</name>
    <dbReference type="NCBI Taxonomy" id="407821"/>
    <lineage>
        <taxon>Eukaryota</taxon>
        <taxon>Metazoa</taxon>
        <taxon>Ecdysozoa</taxon>
        <taxon>Arthropoda</taxon>
        <taxon>Chelicerata</taxon>
        <taxon>Arachnida</taxon>
        <taxon>Araneae</taxon>
        <taxon>Araneomorphae</taxon>
        <taxon>Entelegynae</taxon>
        <taxon>Eresoidea</taxon>
        <taxon>Eresidae</taxon>
        <taxon>Stegodyphus</taxon>
    </lineage>
</organism>
<feature type="non-terminal residue" evidence="2">
    <location>
        <position position="38"/>
    </location>
</feature>
<keyword evidence="3" id="KW-1185">Reference proteome</keyword>
<dbReference type="PROSITE" id="PS50181">
    <property type="entry name" value="FBOX"/>
    <property type="match status" value="1"/>
</dbReference>
<dbReference type="Pfam" id="PF12937">
    <property type="entry name" value="F-box-like"/>
    <property type="match status" value="1"/>
</dbReference>
<dbReference type="SMART" id="SM00256">
    <property type="entry name" value="FBOX"/>
    <property type="match status" value="1"/>
</dbReference>
<evidence type="ECO:0000313" key="2">
    <source>
        <dbReference type="EMBL" id="KFM57703.1"/>
    </source>
</evidence>
<accession>A0A087SXW4</accession>
<dbReference type="EMBL" id="KK112453">
    <property type="protein sequence ID" value="KFM57703.1"/>
    <property type="molecule type" value="Genomic_DNA"/>
</dbReference>
<sequence>MNDDMLLLIFSYLGLKDRVKLECVCKKWRELALKLWRS</sequence>
<protein>
    <recommendedName>
        <fullName evidence="1">F-box domain-containing protein</fullName>
    </recommendedName>
</protein>
<dbReference type="SUPFAM" id="SSF81383">
    <property type="entry name" value="F-box domain"/>
    <property type="match status" value="1"/>
</dbReference>
<dbReference type="InterPro" id="IPR001810">
    <property type="entry name" value="F-box_dom"/>
</dbReference>
<proteinExistence type="predicted"/>
<dbReference type="InterPro" id="IPR036047">
    <property type="entry name" value="F-box-like_dom_sf"/>
</dbReference>
<dbReference type="Proteomes" id="UP000054359">
    <property type="component" value="Unassembled WGS sequence"/>
</dbReference>
<evidence type="ECO:0000259" key="1">
    <source>
        <dbReference type="PROSITE" id="PS50181"/>
    </source>
</evidence>
<dbReference type="Gene3D" id="1.20.1280.50">
    <property type="match status" value="1"/>
</dbReference>
<gene>
    <name evidence="2" type="ORF">X975_19670</name>
</gene>
<reference evidence="2 3" key="1">
    <citation type="submission" date="2013-11" db="EMBL/GenBank/DDBJ databases">
        <title>Genome sequencing of Stegodyphus mimosarum.</title>
        <authorList>
            <person name="Bechsgaard J."/>
        </authorList>
    </citation>
    <scope>NUCLEOTIDE SEQUENCE [LARGE SCALE GENOMIC DNA]</scope>
</reference>
<dbReference type="OrthoDB" id="549243at2759"/>